<dbReference type="EMBL" id="AP014938">
    <property type="protein sequence ID" value="BAS19870.1"/>
    <property type="molecule type" value="Genomic_DNA"/>
</dbReference>
<organism evidence="1">
    <name type="scientific">Rothia mucilaginosa</name>
    <dbReference type="NCBI Taxonomy" id="43675"/>
    <lineage>
        <taxon>Bacteria</taxon>
        <taxon>Bacillati</taxon>
        <taxon>Actinomycetota</taxon>
        <taxon>Actinomycetes</taxon>
        <taxon>Micrococcales</taxon>
        <taxon>Micrococcaceae</taxon>
        <taxon>Rothia</taxon>
    </lineage>
</organism>
<dbReference type="PATRIC" id="fig|43675.28.peg.632"/>
<dbReference type="RefSeq" id="WP_060824014.1">
    <property type="nucleotide sequence ID" value="NZ_AP014938.1"/>
</dbReference>
<protein>
    <recommendedName>
        <fullName evidence="3">Abortive infection bacteriophage resistance protein</fullName>
    </recommendedName>
</protein>
<dbReference type="AlphaFoldDB" id="A0A0K2RYK1"/>
<proteinExistence type="predicted"/>
<name>A0A0K2RYK1_9MICC</name>
<evidence type="ECO:0000313" key="2">
    <source>
        <dbReference type="Proteomes" id="UP000066203"/>
    </source>
</evidence>
<sequence length="338" mass="39580">MVSPEESCVFRPSIEEQKEYLVAKRYFPQGTTLSDGDRDVLTRSNFHYLLGYFRNYNKYKNKGFLPEQPNISDVLDIVRMDVEVSSLLYGYIRQSEQAIRAAWVRVFCTHRSPNEYLNPDAYICMDRKKPVDTLIKDMMRHILRYREPYVRERIEQWWKSYARTSSKNPSESLDDWKEVEALREMMQKELPLWSVVDSFSLGLLSRAVVQSYALETSTESGDAEKLLFYKKTAEYMGVNHKHFEVRLKSLTTLRNRVAHGSRLWMMPTTDTSAKPNMFTDDLSEADPKGMLVSFANVAFLQGNSQCQEDAWKAIKDLVEKNKRYYVGVGSRKIFQKQR</sequence>
<evidence type="ECO:0008006" key="3">
    <source>
        <dbReference type="Google" id="ProtNLM"/>
    </source>
</evidence>
<evidence type="ECO:0000313" key="1">
    <source>
        <dbReference type="EMBL" id="BAS19870.1"/>
    </source>
</evidence>
<gene>
    <name evidence="1" type="ORF">RM6536_0623</name>
</gene>
<dbReference type="Pfam" id="PF07751">
    <property type="entry name" value="Abi_2"/>
    <property type="match status" value="1"/>
</dbReference>
<accession>A0A0K2RYK1</accession>
<reference evidence="2" key="1">
    <citation type="submission" date="2015-08" db="EMBL/GenBank/DDBJ databases">
        <title>Complete genome sequence of Rothia mucilaginosa strain NUM-Rm6536.</title>
        <authorList>
            <person name="Nambu T."/>
        </authorList>
    </citation>
    <scope>NUCLEOTIDE SEQUENCE [LARGE SCALE GENOMIC DNA]</scope>
    <source>
        <strain evidence="2">NUM-Rm6536</strain>
    </source>
</reference>
<dbReference type="InterPro" id="IPR011664">
    <property type="entry name" value="Abi_system_AbiD/AbiF-like"/>
</dbReference>
<dbReference type="Proteomes" id="UP000066203">
    <property type="component" value="Chromosome"/>
</dbReference>